<keyword evidence="2" id="KW-0963">Cytoplasm</keyword>
<evidence type="ECO:0000259" key="4">
    <source>
        <dbReference type="PROSITE" id="PS50405"/>
    </source>
</evidence>
<dbReference type="EMBL" id="CYKH01000021">
    <property type="protein sequence ID" value="CUI10902.1"/>
    <property type="molecule type" value="Genomic_DNA"/>
</dbReference>
<dbReference type="Proteomes" id="UP000051952">
    <property type="component" value="Unassembled WGS sequence"/>
</dbReference>
<dbReference type="PROSITE" id="PS50404">
    <property type="entry name" value="GST_NTER"/>
    <property type="match status" value="1"/>
</dbReference>
<dbReference type="VEuPathDB" id="TriTrypDB:BSAL_49610"/>
<evidence type="ECO:0000313" key="6">
    <source>
        <dbReference type="Proteomes" id="UP000051952"/>
    </source>
</evidence>
<dbReference type="OMA" id="ARMRFIF"/>
<protein>
    <submittedName>
        <fullName evidence="5">Glutathione S-transferase, putative</fullName>
    </submittedName>
</protein>
<dbReference type="InterPro" id="IPR036282">
    <property type="entry name" value="Glutathione-S-Trfase_C_sf"/>
</dbReference>
<dbReference type="Pfam" id="PF00043">
    <property type="entry name" value="GST_C"/>
    <property type="match status" value="1"/>
</dbReference>
<evidence type="ECO:0000256" key="1">
    <source>
        <dbReference type="ARBA" id="ARBA00004496"/>
    </source>
</evidence>
<dbReference type="InterPro" id="IPR004046">
    <property type="entry name" value="GST_C"/>
</dbReference>
<dbReference type="SUPFAM" id="SSF52833">
    <property type="entry name" value="Thioredoxin-like"/>
    <property type="match status" value="1"/>
</dbReference>
<sequence>IIIVFMGCSASAQSGTTIAASETKQHASGLKLYYFPASQPSRAVAWFIEKHNLNIPFEVVDILHGESATPEYTAKNPFQGVPLLQLADGSYLSESSAILNYLAASNKIESEYPIADPLTIARIHEAQLRHDALTRTVTTKVLRPALHGAMSGTATDAIKESVEQNSGDLVWALEHINGVLGKTAFIAGDSLTVVDYLVTCELNQLPLLEKFTGDKLRVASYPNIARYLEVMKKVDGHDKQLVFLTGLAAKILA</sequence>
<accession>A0A0S4KFQ1</accession>
<dbReference type="GO" id="GO:0006749">
    <property type="term" value="P:glutathione metabolic process"/>
    <property type="evidence" value="ECO:0007669"/>
    <property type="project" value="TreeGrafter"/>
</dbReference>
<dbReference type="InterPro" id="IPR010987">
    <property type="entry name" value="Glutathione-S-Trfase_C-like"/>
</dbReference>
<dbReference type="GO" id="GO:0005737">
    <property type="term" value="C:cytoplasm"/>
    <property type="evidence" value="ECO:0007669"/>
    <property type="project" value="UniProtKB-SubCell"/>
</dbReference>
<dbReference type="InterPro" id="IPR051369">
    <property type="entry name" value="GST_Theta"/>
</dbReference>
<feature type="domain" description="GST C-terminal" evidence="4">
    <location>
        <begin position="116"/>
        <end position="252"/>
    </location>
</feature>
<keyword evidence="6" id="KW-1185">Reference proteome</keyword>
<dbReference type="GO" id="GO:0004364">
    <property type="term" value="F:glutathione transferase activity"/>
    <property type="evidence" value="ECO:0007669"/>
    <property type="project" value="TreeGrafter"/>
</dbReference>
<reference evidence="6" key="1">
    <citation type="submission" date="2015-09" db="EMBL/GenBank/DDBJ databases">
        <authorList>
            <consortium name="Pathogen Informatics"/>
        </authorList>
    </citation>
    <scope>NUCLEOTIDE SEQUENCE [LARGE SCALE GENOMIC DNA]</scope>
    <source>
        <strain evidence="6">Lake Konstanz</strain>
    </source>
</reference>
<dbReference type="SFLD" id="SFLDS00019">
    <property type="entry name" value="Glutathione_Transferase_(cytos"/>
    <property type="match status" value="1"/>
</dbReference>
<evidence type="ECO:0000256" key="2">
    <source>
        <dbReference type="ARBA" id="ARBA00022490"/>
    </source>
</evidence>
<keyword evidence="5" id="KW-0808">Transferase</keyword>
<dbReference type="PANTHER" id="PTHR43917:SF8">
    <property type="entry name" value="GH16740P-RELATED"/>
    <property type="match status" value="1"/>
</dbReference>
<dbReference type="Gene3D" id="3.40.30.10">
    <property type="entry name" value="Glutaredoxin"/>
    <property type="match status" value="1"/>
</dbReference>
<dbReference type="PANTHER" id="PTHR43917">
    <property type="match status" value="1"/>
</dbReference>
<dbReference type="PROSITE" id="PS50405">
    <property type="entry name" value="GST_CTER"/>
    <property type="match status" value="1"/>
</dbReference>
<comment type="subcellular location">
    <subcellularLocation>
        <location evidence="1">Cytoplasm</location>
    </subcellularLocation>
</comment>
<organism evidence="5 6">
    <name type="scientific">Bodo saltans</name>
    <name type="common">Flagellated protozoan</name>
    <dbReference type="NCBI Taxonomy" id="75058"/>
    <lineage>
        <taxon>Eukaryota</taxon>
        <taxon>Discoba</taxon>
        <taxon>Euglenozoa</taxon>
        <taxon>Kinetoplastea</taxon>
        <taxon>Metakinetoplastina</taxon>
        <taxon>Eubodonida</taxon>
        <taxon>Bodonidae</taxon>
        <taxon>Bodo</taxon>
    </lineage>
</organism>
<feature type="non-terminal residue" evidence="5">
    <location>
        <position position="1"/>
    </location>
</feature>
<dbReference type="SUPFAM" id="SSF47616">
    <property type="entry name" value="GST C-terminal domain-like"/>
    <property type="match status" value="1"/>
</dbReference>
<feature type="domain" description="GST N-terminal" evidence="3">
    <location>
        <begin position="28"/>
        <end position="110"/>
    </location>
</feature>
<dbReference type="InterPro" id="IPR004045">
    <property type="entry name" value="Glutathione_S-Trfase_N"/>
</dbReference>
<dbReference type="Pfam" id="PF13417">
    <property type="entry name" value="GST_N_3"/>
    <property type="match status" value="1"/>
</dbReference>
<dbReference type="Gene3D" id="1.20.1050.10">
    <property type="match status" value="1"/>
</dbReference>
<gene>
    <name evidence="5" type="ORF">BSAL_49610</name>
</gene>
<name>A0A0S4KFQ1_BODSA</name>
<dbReference type="OrthoDB" id="2309723at2759"/>
<dbReference type="InterPro" id="IPR040079">
    <property type="entry name" value="Glutathione_S-Trfase"/>
</dbReference>
<evidence type="ECO:0000313" key="5">
    <source>
        <dbReference type="EMBL" id="CUI10902.1"/>
    </source>
</evidence>
<evidence type="ECO:0000259" key="3">
    <source>
        <dbReference type="PROSITE" id="PS50404"/>
    </source>
</evidence>
<proteinExistence type="predicted"/>
<dbReference type="InterPro" id="IPR036249">
    <property type="entry name" value="Thioredoxin-like_sf"/>
</dbReference>
<dbReference type="AlphaFoldDB" id="A0A0S4KFQ1"/>